<accession>A0ABS2D7X9</accession>
<protein>
    <submittedName>
        <fullName evidence="1">Uncharacterized protein</fullName>
    </submittedName>
</protein>
<dbReference type="Proteomes" id="UP000763641">
    <property type="component" value="Unassembled WGS sequence"/>
</dbReference>
<keyword evidence="2" id="KW-1185">Reference proteome</keyword>
<dbReference type="RefSeq" id="WP_204199106.1">
    <property type="nucleotide sequence ID" value="NZ_JAFEMC010000003.1"/>
</dbReference>
<evidence type="ECO:0000313" key="1">
    <source>
        <dbReference type="EMBL" id="MBM6577003.1"/>
    </source>
</evidence>
<organism evidence="1 2">
    <name type="scientific">Sphingomonas longa</name>
    <dbReference type="NCBI Taxonomy" id="2778730"/>
    <lineage>
        <taxon>Bacteria</taxon>
        <taxon>Pseudomonadati</taxon>
        <taxon>Pseudomonadota</taxon>
        <taxon>Alphaproteobacteria</taxon>
        <taxon>Sphingomonadales</taxon>
        <taxon>Sphingomonadaceae</taxon>
        <taxon>Sphingomonas</taxon>
    </lineage>
</organism>
<dbReference type="EMBL" id="JAFEMC010000003">
    <property type="protein sequence ID" value="MBM6577003.1"/>
    <property type="molecule type" value="Genomic_DNA"/>
</dbReference>
<comment type="caution">
    <text evidence="1">The sequence shown here is derived from an EMBL/GenBank/DDBJ whole genome shotgun (WGS) entry which is preliminary data.</text>
</comment>
<evidence type="ECO:0000313" key="2">
    <source>
        <dbReference type="Proteomes" id="UP000763641"/>
    </source>
</evidence>
<reference evidence="1 2" key="1">
    <citation type="submission" date="2020-12" db="EMBL/GenBank/DDBJ databases">
        <title>Sphingomonas sp.</title>
        <authorList>
            <person name="Kim M.K."/>
        </authorList>
    </citation>
    <scope>NUCLEOTIDE SEQUENCE [LARGE SCALE GENOMIC DNA]</scope>
    <source>
        <strain evidence="1 2">BT552</strain>
    </source>
</reference>
<sequence>MDVVNLGQAAATGSLEDAFKQKLGEWGRSTITAQETNSSAGFKPGGMGVDHALKSSQTFHVKSPFMSLLEAVRFRAHSDRPAALVLDNFESIVSDADMVRQIGGLIVSADDESFSQFDVQVVIVGVPGNLKEILVNISNSAPIANRLTELPEVARMTDSEAHDLIEKGFVGQLGLNFSAEVDQKKLYSDISFYTDRIAQHLHELCLIVSQGAVRNKDIITQEIVNDALETWVADSLSSDVGVIEGVMNAIDTKVGRKNQVLFSLGMCSLEDFKTSDIEMILRENFETKGAALNVSQILSGFASAKHPIIRRAPKQNLWKFVTPKYRMAIRAKLKRTAEGRVALQQS</sequence>
<name>A0ABS2D7X9_9SPHN</name>
<gene>
    <name evidence="1" type="ORF">ILT43_11505</name>
</gene>
<proteinExistence type="predicted"/>